<dbReference type="Proteomes" id="UP000308768">
    <property type="component" value="Unassembled WGS sequence"/>
</dbReference>
<sequence>RPFLQRSCSARPPTGHDGFVCMVHGRRRACLGKGRERSVRVGETSGRKRTCQSRVRARVFHGDGHWLPPRPSGSKHVVCESGGSRGRQSKATAGHHKSGGVWRFRRPNVQGETEEQGVTGRRRKGGQRGAFQAL</sequence>
<dbReference type="EMBL" id="NAJN01004431">
    <property type="protein sequence ID" value="TKA21786.1"/>
    <property type="molecule type" value="Genomic_DNA"/>
</dbReference>
<keyword evidence="3" id="KW-1185">Reference proteome</keyword>
<feature type="compositionally biased region" description="Basic residues" evidence="1">
    <location>
        <begin position="93"/>
        <end position="106"/>
    </location>
</feature>
<proteinExistence type="predicted"/>
<evidence type="ECO:0000256" key="1">
    <source>
        <dbReference type="SAM" id="MobiDB-lite"/>
    </source>
</evidence>
<reference evidence="2 3" key="1">
    <citation type="submission" date="2017-03" db="EMBL/GenBank/DDBJ databases">
        <title>Genomes of endolithic fungi from Antarctica.</title>
        <authorList>
            <person name="Coleine C."/>
            <person name="Masonjones S."/>
            <person name="Stajich J.E."/>
        </authorList>
    </citation>
    <scope>NUCLEOTIDE SEQUENCE [LARGE SCALE GENOMIC DNA]</scope>
    <source>
        <strain evidence="2 3">CCFEE 5187</strain>
    </source>
</reference>
<evidence type="ECO:0000313" key="3">
    <source>
        <dbReference type="Proteomes" id="UP000308768"/>
    </source>
</evidence>
<protein>
    <submittedName>
        <fullName evidence="2">Uncharacterized protein</fullName>
    </submittedName>
</protein>
<evidence type="ECO:0000313" key="2">
    <source>
        <dbReference type="EMBL" id="TKA21786.1"/>
    </source>
</evidence>
<name>A0A4U0TJ70_9PEZI</name>
<feature type="region of interest" description="Disordered" evidence="1">
    <location>
        <begin position="62"/>
        <end position="134"/>
    </location>
</feature>
<accession>A0A4U0TJ70</accession>
<dbReference type="AlphaFoldDB" id="A0A4U0TJ70"/>
<feature type="non-terminal residue" evidence="2">
    <location>
        <position position="134"/>
    </location>
</feature>
<feature type="non-terminal residue" evidence="2">
    <location>
        <position position="1"/>
    </location>
</feature>
<organism evidence="2 3">
    <name type="scientific">Cryomyces minteri</name>
    <dbReference type="NCBI Taxonomy" id="331657"/>
    <lineage>
        <taxon>Eukaryota</taxon>
        <taxon>Fungi</taxon>
        <taxon>Dikarya</taxon>
        <taxon>Ascomycota</taxon>
        <taxon>Pezizomycotina</taxon>
        <taxon>Dothideomycetes</taxon>
        <taxon>Dothideomycetes incertae sedis</taxon>
        <taxon>Cryomyces</taxon>
    </lineage>
</organism>
<comment type="caution">
    <text evidence="2">The sequence shown here is derived from an EMBL/GenBank/DDBJ whole genome shotgun (WGS) entry which is preliminary data.</text>
</comment>
<gene>
    <name evidence="2" type="ORF">B0A49_13737</name>
</gene>